<dbReference type="PROSITE" id="PS51186">
    <property type="entry name" value="GNAT"/>
    <property type="match status" value="1"/>
</dbReference>
<evidence type="ECO:0000313" key="3">
    <source>
        <dbReference type="Proteomes" id="UP000094329"/>
    </source>
</evidence>
<gene>
    <name evidence="2" type="ORF">BGC07_12040</name>
</gene>
<reference evidence="2 3" key="1">
    <citation type="submission" date="2016-08" db="EMBL/GenBank/DDBJ databases">
        <title>Draft genome sequence of Candidatus Piscirickettsia litoralis, from seawater.</title>
        <authorList>
            <person name="Wan X."/>
            <person name="Lee A.J."/>
            <person name="Hou S."/>
            <person name="Donachie S.P."/>
        </authorList>
    </citation>
    <scope>NUCLEOTIDE SEQUENCE [LARGE SCALE GENOMIC DNA]</scope>
    <source>
        <strain evidence="2 3">Y2</strain>
    </source>
</reference>
<evidence type="ECO:0000313" key="2">
    <source>
        <dbReference type="EMBL" id="ODN44087.1"/>
    </source>
</evidence>
<dbReference type="RefSeq" id="WP_069313882.1">
    <property type="nucleotide sequence ID" value="NZ_MDTU01000001.1"/>
</dbReference>
<dbReference type="InterPro" id="IPR016181">
    <property type="entry name" value="Acyl_CoA_acyltransferase"/>
</dbReference>
<protein>
    <submittedName>
        <fullName evidence="2">GNAT family N-acetyltransferase</fullName>
    </submittedName>
</protein>
<sequence>MKVLETNRLILRTWQESDLDKMYQINQDSRVMEFFPAKPDRVATEKFIVGANGQLEKLGYTLYAVELKENREFIGFIGLSLAEFESHFTPAVEIGWRLAFDYWNQGYATEGALAVLEHGFMNLNLEKIVSFTAKLNTRSWRVMKKIGLKYDKKDDFYHPNVDKNDKLCLHVLYRLTQVEYLKLKGCDRNRWSYE</sequence>
<proteinExistence type="predicted"/>
<dbReference type="Pfam" id="PF13302">
    <property type="entry name" value="Acetyltransf_3"/>
    <property type="match status" value="1"/>
</dbReference>
<evidence type="ECO:0000259" key="1">
    <source>
        <dbReference type="PROSITE" id="PS51186"/>
    </source>
</evidence>
<dbReference type="EMBL" id="MDTU01000001">
    <property type="protein sequence ID" value="ODN44087.1"/>
    <property type="molecule type" value="Genomic_DNA"/>
</dbReference>
<keyword evidence="3" id="KW-1185">Reference proteome</keyword>
<dbReference type="InterPro" id="IPR051531">
    <property type="entry name" value="N-acetyltransferase"/>
</dbReference>
<comment type="caution">
    <text evidence="2">The sequence shown here is derived from an EMBL/GenBank/DDBJ whole genome shotgun (WGS) entry which is preliminary data.</text>
</comment>
<dbReference type="Gene3D" id="3.40.630.30">
    <property type="match status" value="1"/>
</dbReference>
<organism evidence="2 3">
    <name type="scientific">Piscirickettsia litoralis</name>
    <dbReference type="NCBI Taxonomy" id="1891921"/>
    <lineage>
        <taxon>Bacteria</taxon>
        <taxon>Pseudomonadati</taxon>
        <taxon>Pseudomonadota</taxon>
        <taxon>Gammaproteobacteria</taxon>
        <taxon>Thiotrichales</taxon>
        <taxon>Piscirickettsiaceae</taxon>
        <taxon>Piscirickettsia</taxon>
    </lineage>
</organism>
<name>A0ABX3A5F9_9GAMM</name>
<dbReference type="PANTHER" id="PTHR43792:SF1">
    <property type="entry name" value="N-ACETYLTRANSFERASE DOMAIN-CONTAINING PROTEIN"/>
    <property type="match status" value="1"/>
</dbReference>
<dbReference type="PANTHER" id="PTHR43792">
    <property type="entry name" value="GNAT FAMILY, PUTATIVE (AFU_ORTHOLOGUE AFUA_3G00765)-RELATED-RELATED"/>
    <property type="match status" value="1"/>
</dbReference>
<dbReference type="Proteomes" id="UP000094329">
    <property type="component" value="Unassembled WGS sequence"/>
</dbReference>
<feature type="domain" description="N-acetyltransferase" evidence="1">
    <location>
        <begin position="9"/>
        <end position="178"/>
    </location>
</feature>
<dbReference type="InterPro" id="IPR000182">
    <property type="entry name" value="GNAT_dom"/>
</dbReference>
<accession>A0ABX3A5F9</accession>
<dbReference type="SUPFAM" id="SSF55729">
    <property type="entry name" value="Acyl-CoA N-acyltransferases (Nat)"/>
    <property type="match status" value="1"/>
</dbReference>